<evidence type="ECO:0000256" key="5">
    <source>
        <dbReference type="ARBA" id="ARBA00029722"/>
    </source>
</evidence>
<gene>
    <name evidence="10" type="ORF">SAMN06297358_3895</name>
</gene>
<protein>
    <recommendedName>
        <fullName evidence="2">Beta-glucanase</fullName>
    </recommendedName>
    <alternativeName>
        <fullName evidence="7">1,3-1,4-beta-D-glucan 4-glucanohydrolase</fullName>
    </alternativeName>
    <alternativeName>
        <fullName evidence="6">Endo-beta-1,3-1,4 glucanase</fullName>
    </alternativeName>
    <alternativeName>
        <fullName evidence="5">Lichenase</fullName>
    </alternativeName>
</protein>
<dbReference type="Proteomes" id="UP000219281">
    <property type="component" value="Unassembled WGS sequence"/>
</dbReference>
<feature type="active site" description="Proton donor" evidence="8">
    <location>
        <position position="128"/>
    </location>
</feature>
<keyword evidence="4" id="KW-0326">Glycosidase</keyword>
<organism evidence="10 11">
    <name type="scientific">Pedobacter xixiisoli</name>
    <dbReference type="NCBI Taxonomy" id="1476464"/>
    <lineage>
        <taxon>Bacteria</taxon>
        <taxon>Pseudomonadati</taxon>
        <taxon>Bacteroidota</taxon>
        <taxon>Sphingobacteriia</taxon>
        <taxon>Sphingobacteriales</taxon>
        <taxon>Sphingobacteriaceae</taxon>
        <taxon>Pedobacter</taxon>
    </lineage>
</organism>
<sequence>MRFRCALPLIFFSLSCKTQNELRQKGSFEENFLNGYHRNWYAENHTFENNLAHFSENNVNVANGNIVLSLHQNKLHEKNYTAAELRTKRMFLYGRFEAKLKASDALGCITAFFLYRPNSAHHTEIDFEISGKFPKVVTLNHWVDKRSHDKEISLNFDATKDFHTYVIDWKPNSIVWEVDGKVIHRTATAVPDKPMQVIFNLWATKSEKWAGSIKNAKLPTFAYVNSFKYTPYKR</sequence>
<dbReference type="InterPro" id="IPR008264">
    <property type="entry name" value="Beta_glucanase"/>
</dbReference>
<dbReference type="PANTHER" id="PTHR31062">
    <property type="entry name" value="XYLOGLUCAN ENDOTRANSGLUCOSYLASE/HYDROLASE PROTEIN 8-RELATED"/>
    <property type="match status" value="1"/>
</dbReference>
<reference evidence="11" key="1">
    <citation type="submission" date="2017-09" db="EMBL/GenBank/DDBJ databases">
        <authorList>
            <person name="Varghese N."/>
            <person name="Submissions S."/>
        </authorList>
    </citation>
    <scope>NUCLEOTIDE SEQUENCE [LARGE SCALE GENOMIC DNA]</scope>
    <source>
        <strain evidence="11">CGMCC 1.12803</strain>
    </source>
</reference>
<proteinExistence type="inferred from homology"/>
<feature type="domain" description="GH16" evidence="9">
    <location>
        <begin position="22"/>
        <end position="232"/>
    </location>
</feature>
<dbReference type="PRINTS" id="PR00737">
    <property type="entry name" value="GLHYDRLASE16"/>
</dbReference>
<dbReference type="InterPro" id="IPR013320">
    <property type="entry name" value="ConA-like_dom_sf"/>
</dbReference>
<keyword evidence="11" id="KW-1185">Reference proteome</keyword>
<dbReference type="Pfam" id="PF00722">
    <property type="entry name" value="Glyco_hydro_16"/>
    <property type="match status" value="1"/>
</dbReference>
<dbReference type="RefSeq" id="WP_097133657.1">
    <property type="nucleotide sequence ID" value="NZ_OCMT01000004.1"/>
</dbReference>
<dbReference type="PROSITE" id="PS51257">
    <property type="entry name" value="PROKAR_LIPOPROTEIN"/>
    <property type="match status" value="1"/>
</dbReference>
<feature type="active site" description="Nucleophile" evidence="8">
    <location>
        <position position="124"/>
    </location>
</feature>
<evidence type="ECO:0000256" key="4">
    <source>
        <dbReference type="ARBA" id="ARBA00023295"/>
    </source>
</evidence>
<dbReference type="InterPro" id="IPR000757">
    <property type="entry name" value="Beta-glucanase-like"/>
</dbReference>
<dbReference type="Gene3D" id="2.60.120.200">
    <property type="match status" value="1"/>
</dbReference>
<evidence type="ECO:0000256" key="7">
    <source>
        <dbReference type="ARBA" id="ARBA00031665"/>
    </source>
</evidence>
<dbReference type="OrthoDB" id="610585at2"/>
<name>A0A286AE55_9SPHI</name>
<evidence type="ECO:0000256" key="3">
    <source>
        <dbReference type="ARBA" id="ARBA00022801"/>
    </source>
</evidence>
<dbReference type="PROSITE" id="PS51762">
    <property type="entry name" value="GH16_2"/>
    <property type="match status" value="1"/>
</dbReference>
<dbReference type="AlphaFoldDB" id="A0A286AE55"/>
<evidence type="ECO:0000256" key="6">
    <source>
        <dbReference type="ARBA" id="ARBA00029771"/>
    </source>
</evidence>
<dbReference type="InterPro" id="IPR044791">
    <property type="entry name" value="Beta-glucanase/XTH"/>
</dbReference>
<evidence type="ECO:0000256" key="1">
    <source>
        <dbReference type="ARBA" id="ARBA00006865"/>
    </source>
</evidence>
<evidence type="ECO:0000313" key="11">
    <source>
        <dbReference type="Proteomes" id="UP000219281"/>
    </source>
</evidence>
<dbReference type="GO" id="GO:0004553">
    <property type="term" value="F:hydrolase activity, hydrolyzing O-glycosyl compounds"/>
    <property type="evidence" value="ECO:0007669"/>
    <property type="project" value="InterPro"/>
</dbReference>
<evidence type="ECO:0000259" key="9">
    <source>
        <dbReference type="PROSITE" id="PS51762"/>
    </source>
</evidence>
<dbReference type="EMBL" id="OCMT01000004">
    <property type="protein sequence ID" value="SOD20183.1"/>
    <property type="molecule type" value="Genomic_DNA"/>
</dbReference>
<dbReference type="SUPFAM" id="SSF49899">
    <property type="entry name" value="Concanavalin A-like lectins/glucanases"/>
    <property type="match status" value="1"/>
</dbReference>
<dbReference type="GO" id="GO:0005975">
    <property type="term" value="P:carbohydrate metabolic process"/>
    <property type="evidence" value="ECO:0007669"/>
    <property type="project" value="InterPro"/>
</dbReference>
<accession>A0A286AE55</accession>
<evidence type="ECO:0000256" key="8">
    <source>
        <dbReference type="PIRSR" id="PIRSR608264-1"/>
    </source>
</evidence>
<evidence type="ECO:0000256" key="2">
    <source>
        <dbReference type="ARBA" id="ARBA00014569"/>
    </source>
</evidence>
<evidence type="ECO:0000313" key="10">
    <source>
        <dbReference type="EMBL" id="SOD20183.1"/>
    </source>
</evidence>
<comment type="similarity">
    <text evidence="1">Belongs to the glycosyl hydrolase 16 family.</text>
</comment>
<keyword evidence="3 10" id="KW-0378">Hydrolase</keyword>